<keyword evidence="6" id="KW-1185">Reference proteome</keyword>
<proteinExistence type="predicted"/>
<reference evidence="5 6" key="1">
    <citation type="submission" date="2024-01" db="EMBL/GenBank/DDBJ databases">
        <title>The genomes of 5 underutilized Papilionoideae crops provide insights into root nodulation and disease resistanc.</title>
        <authorList>
            <person name="Yuan L."/>
        </authorList>
    </citation>
    <scope>NUCLEOTIDE SEQUENCE [LARGE SCALE GENOMIC DNA]</scope>
    <source>
        <strain evidence="5">ZHUSHIDOU_FW_LH</strain>
        <tissue evidence="5">Leaf</tissue>
    </source>
</reference>
<gene>
    <name evidence="5" type="ORF">RIF29_18206</name>
</gene>
<dbReference type="SUPFAM" id="SSF47370">
    <property type="entry name" value="Bromodomain"/>
    <property type="match status" value="1"/>
</dbReference>
<sequence>MKEGHRRSPRICALESNVAAANNNNNNGSKNDCMRRKGQAQRGPAFQTRARKKRKLRPLQQLTANSPSSPNQVEEDATHSHHQVIHHKTDQSSTTLVPEKRILQLVLDTLQRRDTYEIFAEPVDPNEVEDYYAIIQEPMDFGTMRAKLHEGMYKTLEQFEHDVFLIFDNAMHFNSAGTIYFRQARAINELSKKIFDLLRVDPDKFDLEFSETRRKVGRRNHIDFRDSIDMKSNEITIGVPSKIVPSSSHGTSSRKSSKANHVCPDIARHVDARDPEVPTGTKEHSRHRSFEVDRRCTYRPLSLGEDESMFSTVYGKLKQLECINQHEVGYRESLMLFVKDLGPTAQYIAKRKLLGCDIRTASTSAPSLPNTFSAGTALMSRYPLNPFHCQSNKMTSPGEKIDLSEGGPSYVNDKTDNVKVGGTLSADRVKGFSPLEANNAQGAHRWSFGCEKMFSNQSFCSDSCCSRSQAGADDLNCSDHRSKETGGMKSMTMLSDKSKSVNQEQLSLSNLKNFQANVFENKCKFQSRPWPFEGSDLSCFIRDKSEKMPKICDGGHVEAHGPTSEISLSSDANKDLISDQTVSLTSSFASNLPYLKTQLDHTNSSLEQHRFLQQDSIGKNRLFSAQVSNYQGALTNNPPTNLRASFYCHKQQR</sequence>
<evidence type="ECO:0000256" key="3">
    <source>
        <dbReference type="SAM" id="MobiDB-lite"/>
    </source>
</evidence>
<feature type="region of interest" description="Disordered" evidence="3">
    <location>
        <begin position="21"/>
        <end position="95"/>
    </location>
</feature>
<evidence type="ECO:0000259" key="4">
    <source>
        <dbReference type="PROSITE" id="PS50014"/>
    </source>
</evidence>
<organism evidence="5 6">
    <name type="scientific">Crotalaria pallida</name>
    <name type="common">Smooth rattlebox</name>
    <name type="synonym">Crotalaria striata</name>
    <dbReference type="NCBI Taxonomy" id="3830"/>
    <lineage>
        <taxon>Eukaryota</taxon>
        <taxon>Viridiplantae</taxon>
        <taxon>Streptophyta</taxon>
        <taxon>Embryophyta</taxon>
        <taxon>Tracheophyta</taxon>
        <taxon>Spermatophyta</taxon>
        <taxon>Magnoliopsida</taxon>
        <taxon>eudicotyledons</taxon>
        <taxon>Gunneridae</taxon>
        <taxon>Pentapetalae</taxon>
        <taxon>rosids</taxon>
        <taxon>fabids</taxon>
        <taxon>Fabales</taxon>
        <taxon>Fabaceae</taxon>
        <taxon>Papilionoideae</taxon>
        <taxon>50 kb inversion clade</taxon>
        <taxon>genistoids sensu lato</taxon>
        <taxon>core genistoids</taxon>
        <taxon>Crotalarieae</taxon>
        <taxon>Crotalaria</taxon>
    </lineage>
</organism>
<dbReference type="SMART" id="SM00297">
    <property type="entry name" value="BROMO"/>
    <property type="match status" value="1"/>
</dbReference>
<keyword evidence="1 2" id="KW-0103">Bromodomain</keyword>
<dbReference type="Pfam" id="PF00439">
    <property type="entry name" value="Bromodomain"/>
    <property type="match status" value="1"/>
</dbReference>
<evidence type="ECO:0000256" key="2">
    <source>
        <dbReference type="PROSITE-ProRule" id="PRU00035"/>
    </source>
</evidence>
<protein>
    <recommendedName>
        <fullName evidence="4">Bromo domain-containing protein</fullName>
    </recommendedName>
</protein>
<dbReference type="EMBL" id="JAYWIO010000003">
    <property type="protein sequence ID" value="KAK7277057.1"/>
    <property type="molecule type" value="Genomic_DNA"/>
</dbReference>
<dbReference type="AlphaFoldDB" id="A0AAN9IF97"/>
<name>A0AAN9IF97_CROPI</name>
<evidence type="ECO:0000256" key="1">
    <source>
        <dbReference type="ARBA" id="ARBA00023117"/>
    </source>
</evidence>
<evidence type="ECO:0000313" key="6">
    <source>
        <dbReference type="Proteomes" id="UP001372338"/>
    </source>
</evidence>
<evidence type="ECO:0000313" key="5">
    <source>
        <dbReference type="EMBL" id="KAK7277057.1"/>
    </source>
</evidence>
<feature type="domain" description="Bromo" evidence="4">
    <location>
        <begin position="111"/>
        <end position="181"/>
    </location>
</feature>
<dbReference type="PANTHER" id="PTHR22881">
    <property type="entry name" value="BROMODOMAIN CONTAINING PROTEIN"/>
    <property type="match status" value="1"/>
</dbReference>
<feature type="compositionally biased region" description="Polar residues" evidence="3">
    <location>
        <begin position="60"/>
        <end position="72"/>
    </location>
</feature>
<dbReference type="PANTHER" id="PTHR22881:SF26">
    <property type="entry name" value="BROMODOMAIN CONTAINING PROTEIN, EXPRESSED"/>
    <property type="match status" value="1"/>
</dbReference>
<dbReference type="PRINTS" id="PR00503">
    <property type="entry name" value="BROMODOMAIN"/>
</dbReference>
<accession>A0AAN9IF97</accession>
<comment type="caution">
    <text evidence="5">The sequence shown here is derived from an EMBL/GenBank/DDBJ whole genome shotgun (WGS) entry which is preliminary data.</text>
</comment>
<dbReference type="PROSITE" id="PS50014">
    <property type="entry name" value="BROMODOMAIN_2"/>
    <property type="match status" value="1"/>
</dbReference>
<feature type="region of interest" description="Disordered" evidence="3">
    <location>
        <begin position="240"/>
        <end position="260"/>
    </location>
</feature>
<dbReference type="Proteomes" id="UP001372338">
    <property type="component" value="Unassembled WGS sequence"/>
</dbReference>
<dbReference type="InterPro" id="IPR051831">
    <property type="entry name" value="Bromodomain_contain_prot"/>
</dbReference>
<dbReference type="Gene3D" id="1.20.920.10">
    <property type="entry name" value="Bromodomain-like"/>
    <property type="match status" value="1"/>
</dbReference>
<dbReference type="InterPro" id="IPR036427">
    <property type="entry name" value="Bromodomain-like_sf"/>
</dbReference>
<dbReference type="InterPro" id="IPR001487">
    <property type="entry name" value="Bromodomain"/>
</dbReference>
<dbReference type="CDD" id="cd04369">
    <property type="entry name" value="Bromodomain"/>
    <property type="match status" value="1"/>
</dbReference>